<feature type="non-terminal residue" evidence="2">
    <location>
        <position position="1"/>
    </location>
</feature>
<dbReference type="Proteomes" id="UP000054477">
    <property type="component" value="Unassembled WGS sequence"/>
</dbReference>
<feature type="compositionally biased region" description="Acidic residues" evidence="1">
    <location>
        <begin position="62"/>
        <end position="75"/>
    </location>
</feature>
<evidence type="ECO:0000313" key="2">
    <source>
        <dbReference type="EMBL" id="KIJ93204.1"/>
    </source>
</evidence>
<evidence type="ECO:0000313" key="3">
    <source>
        <dbReference type="Proteomes" id="UP000054477"/>
    </source>
</evidence>
<dbReference type="EMBL" id="KN838859">
    <property type="protein sequence ID" value="KIJ93204.1"/>
    <property type="molecule type" value="Genomic_DNA"/>
</dbReference>
<proteinExistence type="predicted"/>
<feature type="region of interest" description="Disordered" evidence="1">
    <location>
        <begin position="1"/>
        <end position="80"/>
    </location>
</feature>
<keyword evidence="3" id="KW-1185">Reference proteome</keyword>
<sequence>TRPLNTTSDTHPQQNNQPGTAPKLTSVVLAALREEEELGSTNDSSSDSSDDDEEITNAADESNPEAGEEDNESDPAQEVPIAVLQKRTKALKNAATLKSLSAYIPTVS</sequence>
<feature type="compositionally biased region" description="Polar residues" evidence="1">
    <location>
        <begin position="1"/>
        <end position="19"/>
    </location>
</feature>
<dbReference type="HOGENOM" id="CLU_2203231_0_0_1"/>
<accession>A0A0C9WIM5</accession>
<evidence type="ECO:0000256" key="1">
    <source>
        <dbReference type="SAM" id="MobiDB-lite"/>
    </source>
</evidence>
<dbReference type="AlphaFoldDB" id="A0A0C9WIM5"/>
<protein>
    <submittedName>
        <fullName evidence="2">Uncharacterized protein</fullName>
    </submittedName>
</protein>
<reference evidence="3" key="2">
    <citation type="submission" date="2015-01" db="EMBL/GenBank/DDBJ databases">
        <title>Evolutionary Origins and Diversification of the Mycorrhizal Mutualists.</title>
        <authorList>
            <consortium name="DOE Joint Genome Institute"/>
            <consortium name="Mycorrhizal Genomics Consortium"/>
            <person name="Kohler A."/>
            <person name="Kuo A."/>
            <person name="Nagy L.G."/>
            <person name="Floudas D."/>
            <person name="Copeland A."/>
            <person name="Barry K.W."/>
            <person name="Cichocki N."/>
            <person name="Veneault-Fourrey C."/>
            <person name="LaButti K."/>
            <person name="Lindquist E.A."/>
            <person name="Lipzen A."/>
            <person name="Lundell T."/>
            <person name="Morin E."/>
            <person name="Murat C."/>
            <person name="Riley R."/>
            <person name="Ohm R."/>
            <person name="Sun H."/>
            <person name="Tunlid A."/>
            <person name="Henrissat B."/>
            <person name="Grigoriev I.V."/>
            <person name="Hibbett D.S."/>
            <person name="Martin F."/>
        </authorList>
    </citation>
    <scope>NUCLEOTIDE SEQUENCE [LARGE SCALE GENOMIC DNA]</scope>
    <source>
        <strain evidence="3">LaAM-08-1</strain>
    </source>
</reference>
<name>A0A0C9WIM5_9AGAR</name>
<reference evidence="2 3" key="1">
    <citation type="submission" date="2014-04" db="EMBL/GenBank/DDBJ databases">
        <authorList>
            <consortium name="DOE Joint Genome Institute"/>
            <person name="Kuo A."/>
            <person name="Kohler A."/>
            <person name="Nagy L.G."/>
            <person name="Floudas D."/>
            <person name="Copeland A."/>
            <person name="Barry K.W."/>
            <person name="Cichocki N."/>
            <person name="Veneault-Fourrey C."/>
            <person name="LaButti K."/>
            <person name="Lindquist E.A."/>
            <person name="Lipzen A."/>
            <person name="Lundell T."/>
            <person name="Morin E."/>
            <person name="Murat C."/>
            <person name="Sun H."/>
            <person name="Tunlid A."/>
            <person name="Henrissat B."/>
            <person name="Grigoriev I.V."/>
            <person name="Hibbett D.S."/>
            <person name="Martin F."/>
            <person name="Nordberg H.P."/>
            <person name="Cantor M.N."/>
            <person name="Hua S.X."/>
        </authorList>
    </citation>
    <scope>NUCLEOTIDE SEQUENCE [LARGE SCALE GENOMIC DNA]</scope>
    <source>
        <strain evidence="2 3">LaAM-08-1</strain>
    </source>
</reference>
<organism evidence="2 3">
    <name type="scientific">Laccaria amethystina LaAM-08-1</name>
    <dbReference type="NCBI Taxonomy" id="1095629"/>
    <lineage>
        <taxon>Eukaryota</taxon>
        <taxon>Fungi</taxon>
        <taxon>Dikarya</taxon>
        <taxon>Basidiomycota</taxon>
        <taxon>Agaricomycotina</taxon>
        <taxon>Agaricomycetes</taxon>
        <taxon>Agaricomycetidae</taxon>
        <taxon>Agaricales</taxon>
        <taxon>Agaricineae</taxon>
        <taxon>Hydnangiaceae</taxon>
        <taxon>Laccaria</taxon>
    </lineage>
</organism>
<gene>
    <name evidence="2" type="ORF">K443DRAFT_112392</name>
</gene>